<evidence type="ECO:0000256" key="2">
    <source>
        <dbReference type="ARBA" id="ARBA00023027"/>
    </source>
</evidence>
<dbReference type="Pfam" id="PF00984">
    <property type="entry name" value="UDPG_MGDP_dh"/>
    <property type="match status" value="1"/>
</dbReference>
<dbReference type="GO" id="GO:0000271">
    <property type="term" value="P:polysaccharide biosynthetic process"/>
    <property type="evidence" value="ECO:0007669"/>
    <property type="project" value="InterPro"/>
</dbReference>
<feature type="domain" description="UDP-glucose/GDP-mannose dehydrogenase C-terminal" evidence="4">
    <location>
        <begin position="335"/>
        <end position="435"/>
    </location>
</feature>
<evidence type="ECO:0000259" key="4">
    <source>
        <dbReference type="SMART" id="SM00984"/>
    </source>
</evidence>
<dbReference type="PANTHER" id="PTHR43491:SF1">
    <property type="entry name" value="UDP-N-ACETYL-D-MANNOSAMINE DEHYDROGENASE"/>
    <property type="match status" value="1"/>
</dbReference>
<keyword evidence="1 5" id="KW-0560">Oxidoreductase</keyword>
<dbReference type="PIRSF" id="PIRSF000124">
    <property type="entry name" value="UDPglc_GDPman_dh"/>
    <property type="match status" value="1"/>
</dbReference>
<sequence>MQSTSVFDALSNKIETRTARAGIIGLGYVGLPLAMAIARSGFPVTGFDVDPKKIVAIDARRSYIDAVNSADLQIEIDAGRFAATTEFSGLADCDVIVICVPTPLTKHRDPDLSFVEATSRTIAEHLRKGQLVVLESTTYPGTTDDVVKVILEKTGLKSGTDFFVGFSPEREDPGNQHFNTATIPKVVAGDGAEALSLMSAFYGAAVKTVVPVSSNATAEAVKLTENIFRSVNIALVNELKTVYAAMGIDVWEVIDAAKTKPFGYMPFYPGPGLGGHCIPIDPFYLTWKSREYELPTRFIELAGEINSAMPRYVVGKLAEALDIRVGKALSRSRVLMIGLAYKKNVADIRESPSLRLIEVIEERGGRADYHDPHVPEIPSTREYQALKGRRSVALTDEVLAGYDAILIATDHDGVDYKSLAESGALIVDTRNVFARLGIAADTIVKA</sequence>
<dbReference type="SUPFAM" id="SSF51735">
    <property type="entry name" value="NAD(P)-binding Rossmann-fold domains"/>
    <property type="match status" value="1"/>
</dbReference>
<proteinExistence type="inferred from homology"/>
<evidence type="ECO:0000256" key="3">
    <source>
        <dbReference type="PIRNR" id="PIRNR000124"/>
    </source>
</evidence>
<dbReference type="InterPro" id="IPR014027">
    <property type="entry name" value="UDP-Glc/GDP-Man_DH_C"/>
</dbReference>
<dbReference type="InterPro" id="IPR017476">
    <property type="entry name" value="UDP-Glc/GDP-Man"/>
</dbReference>
<comment type="caution">
    <text evidence="5">The sequence shown here is derived from an EMBL/GenBank/DDBJ whole genome shotgun (WGS) entry which is preliminary data.</text>
</comment>
<dbReference type="Pfam" id="PF03720">
    <property type="entry name" value="UDPG_MGDP_dh_C"/>
    <property type="match status" value="1"/>
</dbReference>
<gene>
    <name evidence="5" type="ORF">GGQ67_000168</name>
</gene>
<dbReference type="InterPro" id="IPR036291">
    <property type="entry name" value="NAD(P)-bd_dom_sf"/>
</dbReference>
<name>A0A7W6CK74_9HYPH</name>
<dbReference type="PIRSF" id="PIRSF500136">
    <property type="entry name" value="UDP_ManNAc_DH"/>
    <property type="match status" value="1"/>
</dbReference>
<dbReference type="GO" id="GO:0051287">
    <property type="term" value="F:NAD binding"/>
    <property type="evidence" value="ECO:0007669"/>
    <property type="project" value="InterPro"/>
</dbReference>
<dbReference type="NCBIfam" id="TIGR03026">
    <property type="entry name" value="NDP-sugDHase"/>
    <property type="match status" value="1"/>
</dbReference>
<dbReference type="Proteomes" id="UP000582090">
    <property type="component" value="Unassembled WGS sequence"/>
</dbReference>
<organism evidence="5 6">
    <name type="scientific">Rhizobium metallidurans</name>
    <dbReference type="NCBI Taxonomy" id="1265931"/>
    <lineage>
        <taxon>Bacteria</taxon>
        <taxon>Pseudomonadati</taxon>
        <taxon>Pseudomonadota</taxon>
        <taxon>Alphaproteobacteria</taxon>
        <taxon>Hyphomicrobiales</taxon>
        <taxon>Rhizobiaceae</taxon>
        <taxon>Rhizobium/Agrobacterium group</taxon>
        <taxon>Rhizobium</taxon>
    </lineage>
</organism>
<dbReference type="RefSeq" id="WP_183898291.1">
    <property type="nucleotide sequence ID" value="NZ_JACIDW010000001.1"/>
</dbReference>
<comment type="similarity">
    <text evidence="3">Belongs to the UDP-glucose/GDP-mannose dehydrogenase family.</text>
</comment>
<dbReference type="GO" id="GO:0016628">
    <property type="term" value="F:oxidoreductase activity, acting on the CH-CH group of donors, NAD or NADP as acceptor"/>
    <property type="evidence" value="ECO:0007669"/>
    <property type="project" value="InterPro"/>
</dbReference>
<keyword evidence="2" id="KW-0520">NAD</keyword>
<dbReference type="PANTHER" id="PTHR43491">
    <property type="entry name" value="UDP-N-ACETYL-D-MANNOSAMINE DEHYDROGENASE"/>
    <property type="match status" value="1"/>
</dbReference>
<reference evidence="5 6" key="1">
    <citation type="submission" date="2020-08" db="EMBL/GenBank/DDBJ databases">
        <title>Genomic Encyclopedia of Type Strains, Phase IV (KMG-IV): sequencing the most valuable type-strain genomes for metagenomic binning, comparative biology and taxonomic classification.</title>
        <authorList>
            <person name="Goeker M."/>
        </authorList>
    </citation>
    <scope>NUCLEOTIDE SEQUENCE [LARGE SCALE GENOMIC DNA]</scope>
    <source>
        <strain evidence="5 6">DSM 26575</strain>
    </source>
</reference>
<evidence type="ECO:0000313" key="5">
    <source>
        <dbReference type="EMBL" id="MBB3962550.1"/>
    </source>
</evidence>
<dbReference type="EMBL" id="JACIDW010000001">
    <property type="protein sequence ID" value="MBB3962550.1"/>
    <property type="molecule type" value="Genomic_DNA"/>
</dbReference>
<dbReference type="SMART" id="SM00984">
    <property type="entry name" value="UDPG_MGDP_dh_C"/>
    <property type="match status" value="1"/>
</dbReference>
<evidence type="ECO:0000313" key="6">
    <source>
        <dbReference type="Proteomes" id="UP000582090"/>
    </source>
</evidence>
<dbReference type="InterPro" id="IPR001732">
    <property type="entry name" value="UDP-Glc/GDP-Man_DH_N"/>
</dbReference>
<dbReference type="InterPro" id="IPR028359">
    <property type="entry name" value="UDP_ManNAc/GlcNAc_DH"/>
</dbReference>
<dbReference type="Pfam" id="PF03721">
    <property type="entry name" value="UDPG_MGDP_dh_N"/>
    <property type="match status" value="1"/>
</dbReference>
<evidence type="ECO:0000256" key="1">
    <source>
        <dbReference type="ARBA" id="ARBA00023002"/>
    </source>
</evidence>
<accession>A0A7W6CK74</accession>
<dbReference type="GO" id="GO:0047004">
    <property type="term" value="F:UDP-N-acetylglucosamine 6-dehydrogenase activity"/>
    <property type="evidence" value="ECO:0007669"/>
    <property type="project" value="UniProtKB-EC"/>
</dbReference>
<dbReference type="SUPFAM" id="SSF48179">
    <property type="entry name" value="6-phosphogluconate dehydrogenase C-terminal domain-like"/>
    <property type="match status" value="1"/>
</dbReference>
<dbReference type="SUPFAM" id="SSF52413">
    <property type="entry name" value="UDP-glucose/GDP-mannose dehydrogenase C-terminal domain"/>
    <property type="match status" value="1"/>
</dbReference>
<dbReference type="InterPro" id="IPR008927">
    <property type="entry name" value="6-PGluconate_DH-like_C_sf"/>
</dbReference>
<keyword evidence="6" id="KW-1185">Reference proteome</keyword>
<dbReference type="Gene3D" id="3.40.50.720">
    <property type="entry name" value="NAD(P)-binding Rossmann-like Domain"/>
    <property type="match status" value="2"/>
</dbReference>
<dbReference type="AlphaFoldDB" id="A0A7W6CK74"/>
<protein>
    <submittedName>
        <fullName evidence="5">UDP-N-acetyl-D-glucosamine dehydrogenase</fullName>
        <ecNumber evidence="5">1.1.1.136</ecNumber>
    </submittedName>
</protein>
<dbReference type="EC" id="1.1.1.136" evidence="5"/>
<dbReference type="InterPro" id="IPR036220">
    <property type="entry name" value="UDP-Glc/GDP-Man_DH_C_sf"/>
</dbReference>
<dbReference type="InterPro" id="IPR014026">
    <property type="entry name" value="UDP-Glc/GDP-Man_DH_dimer"/>
</dbReference>